<gene>
    <name evidence="2" type="ORF">FC748_05205</name>
</gene>
<sequence length="99" mass="11371">MDVVAVNEIATSQAVWAIACLIIAYGAFRYLISKNDKLMNRAEERENKLMDHLERSNESQERTAIALEGINRSLNVLEGRVDRIEKHTLKNKNAEREDE</sequence>
<organism evidence="2 3">
    <name type="scientific">Lysinibacillus tabacifolii</name>
    <dbReference type="NCBI Taxonomy" id="1173107"/>
    <lineage>
        <taxon>Bacteria</taxon>
        <taxon>Bacillati</taxon>
        <taxon>Bacillota</taxon>
        <taxon>Bacilli</taxon>
        <taxon>Bacillales</taxon>
        <taxon>Bacillaceae</taxon>
        <taxon>Lysinibacillus</taxon>
    </lineage>
</organism>
<protein>
    <submittedName>
        <fullName evidence="2">Uncharacterized protein</fullName>
    </submittedName>
</protein>
<keyword evidence="1" id="KW-0472">Membrane</keyword>
<dbReference type="Proteomes" id="UP000308330">
    <property type="component" value="Unassembled WGS sequence"/>
</dbReference>
<feature type="transmembrane region" description="Helical" evidence="1">
    <location>
        <begin position="14"/>
        <end position="32"/>
    </location>
</feature>
<keyword evidence="3" id="KW-1185">Reference proteome</keyword>
<reference evidence="2 3" key="1">
    <citation type="submission" date="2019-04" db="EMBL/GenBank/DDBJ databases">
        <title>Lysinibacillus genome sequencing.</title>
        <authorList>
            <person name="Dunlap C."/>
        </authorList>
    </citation>
    <scope>NUCLEOTIDE SEQUENCE [LARGE SCALE GENOMIC DNA]</scope>
    <source>
        <strain evidence="2 3">KCTC 33042</strain>
    </source>
</reference>
<name>A0ABY2T4R2_9BACI</name>
<evidence type="ECO:0000313" key="2">
    <source>
        <dbReference type="EMBL" id="TKI50608.1"/>
    </source>
</evidence>
<evidence type="ECO:0000256" key="1">
    <source>
        <dbReference type="SAM" id="Phobius"/>
    </source>
</evidence>
<keyword evidence="1" id="KW-0812">Transmembrane</keyword>
<proteinExistence type="predicted"/>
<keyword evidence="1" id="KW-1133">Transmembrane helix</keyword>
<dbReference type="EMBL" id="SZPT01000001">
    <property type="protein sequence ID" value="TKI50608.1"/>
    <property type="molecule type" value="Genomic_DNA"/>
</dbReference>
<accession>A0ABY2T4R2</accession>
<comment type="caution">
    <text evidence="2">The sequence shown here is derived from an EMBL/GenBank/DDBJ whole genome shotgun (WGS) entry which is preliminary data.</text>
</comment>
<evidence type="ECO:0000313" key="3">
    <source>
        <dbReference type="Proteomes" id="UP000308330"/>
    </source>
</evidence>
<dbReference type="RefSeq" id="WP_108030203.1">
    <property type="nucleotide sequence ID" value="NZ_PYUE01000003.1"/>
</dbReference>